<feature type="region of interest" description="Disordered" evidence="3">
    <location>
        <begin position="1"/>
        <end position="119"/>
    </location>
</feature>
<dbReference type="GO" id="GO:0005730">
    <property type="term" value="C:nucleolus"/>
    <property type="evidence" value="ECO:0007669"/>
    <property type="project" value="TreeGrafter"/>
</dbReference>
<evidence type="ECO:0000256" key="3">
    <source>
        <dbReference type="SAM" id="MobiDB-lite"/>
    </source>
</evidence>
<sequence>MASSASSSSDSSRPSTPAPSISLKRKRKANDKPVEPERDDDSSDSGSSESEEDGEPEEDVPALSHAEKRRQKKKEEREAKKAASAPSDESAAVKKRKTNSGAVVSSSSANSKKEKRQNSVWIGNLSFKTTPENLTSFFDGVGEITRIHMPTKAGDAKGENMGFAYVDFASPDQKTIAISLSERDFHGRRLLIKDGGDFTGRPAAVKENADSADPDGAKPVGTPAAGSTGMSKTAQKILRIQKQPPGPTLFLGNLGFEATEKSIRELFEAHRGLKEKKDGDEEKAEEQDAKPKDKWIRKIRLGTFEDTGNCKGWAFIDFTNPENATAALVNPKNHRLDGRSLVVEYASPDAVRRGGFGPRPKLGDPAGEQGGSSRRPERVGPRGLKQRDRSGVDSQGQEQDQSADKGRGWKGSREAGAQVGVVVTEHAAAEVEAPRKKYEDSGPGGYKGVKGRSKPGAALALAKRESTAIVASEGKKITF</sequence>
<evidence type="ECO:0000313" key="5">
    <source>
        <dbReference type="EMBL" id="KZP13492.1"/>
    </source>
</evidence>
<evidence type="ECO:0000259" key="4">
    <source>
        <dbReference type="PROSITE" id="PS50102"/>
    </source>
</evidence>
<dbReference type="AlphaFoldDB" id="A0A166CBQ7"/>
<dbReference type="InterPro" id="IPR012677">
    <property type="entry name" value="Nucleotide-bd_a/b_plait_sf"/>
</dbReference>
<name>A0A166CBQ7_9AGAM</name>
<feature type="compositionally biased region" description="Low complexity" evidence="3">
    <location>
        <begin position="1"/>
        <end position="20"/>
    </location>
</feature>
<dbReference type="EMBL" id="KV417632">
    <property type="protein sequence ID" value="KZP13492.1"/>
    <property type="molecule type" value="Genomic_DNA"/>
</dbReference>
<feature type="compositionally biased region" description="Low complexity" evidence="3">
    <location>
        <begin position="99"/>
        <end position="110"/>
    </location>
</feature>
<dbReference type="SMART" id="SM00360">
    <property type="entry name" value="RRM"/>
    <property type="match status" value="2"/>
</dbReference>
<protein>
    <recommendedName>
        <fullName evidence="4">RRM domain-containing protein</fullName>
    </recommendedName>
</protein>
<feature type="region of interest" description="Disordered" evidence="3">
    <location>
        <begin position="350"/>
        <end position="418"/>
    </location>
</feature>
<dbReference type="PROSITE" id="PS50102">
    <property type="entry name" value="RRM"/>
    <property type="match status" value="2"/>
</dbReference>
<dbReference type="InterPro" id="IPR000504">
    <property type="entry name" value="RRM_dom"/>
</dbReference>
<dbReference type="SUPFAM" id="SSF54928">
    <property type="entry name" value="RNA-binding domain, RBD"/>
    <property type="match status" value="2"/>
</dbReference>
<evidence type="ECO:0000313" key="6">
    <source>
        <dbReference type="Proteomes" id="UP000076532"/>
    </source>
</evidence>
<feature type="region of interest" description="Disordered" evidence="3">
    <location>
        <begin position="431"/>
        <end position="453"/>
    </location>
</feature>
<feature type="compositionally biased region" description="Basic and acidic residues" evidence="3">
    <location>
        <begin position="402"/>
        <end position="413"/>
    </location>
</feature>
<dbReference type="PANTHER" id="PTHR23236:SF95">
    <property type="entry name" value="NUCLEOLAR PROTEIN 13"/>
    <property type="match status" value="1"/>
</dbReference>
<reference evidence="5 6" key="1">
    <citation type="journal article" date="2016" name="Mol. Biol. Evol.">
        <title>Comparative Genomics of Early-Diverging Mushroom-Forming Fungi Provides Insights into the Origins of Lignocellulose Decay Capabilities.</title>
        <authorList>
            <person name="Nagy L.G."/>
            <person name="Riley R."/>
            <person name="Tritt A."/>
            <person name="Adam C."/>
            <person name="Daum C."/>
            <person name="Floudas D."/>
            <person name="Sun H."/>
            <person name="Yadav J.S."/>
            <person name="Pangilinan J."/>
            <person name="Larsson K.H."/>
            <person name="Matsuura K."/>
            <person name="Barry K."/>
            <person name="Labutti K."/>
            <person name="Kuo R."/>
            <person name="Ohm R.A."/>
            <person name="Bhattacharya S.S."/>
            <person name="Shirouzu T."/>
            <person name="Yoshinaga Y."/>
            <person name="Martin F.M."/>
            <person name="Grigoriev I.V."/>
            <person name="Hibbett D.S."/>
        </authorList>
    </citation>
    <scope>NUCLEOTIDE SEQUENCE [LARGE SCALE GENOMIC DNA]</scope>
    <source>
        <strain evidence="5 6">CBS 109695</strain>
    </source>
</reference>
<dbReference type="Proteomes" id="UP000076532">
    <property type="component" value="Unassembled WGS sequence"/>
</dbReference>
<evidence type="ECO:0000256" key="1">
    <source>
        <dbReference type="ARBA" id="ARBA00022884"/>
    </source>
</evidence>
<organism evidence="5 6">
    <name type="scientific">Athelia psychrophila</name>
    <dbReference type="NCBI Taxonomy" id="1759441"/>
    <lineage>
        <taxon>Eukaryota</taxon>
        <taxon>Fungi</taxon>
        <taxon>Dikarya</taxon>
        <taxon>Basidiomycota</taxon>
        <taxon>Agaricomycotina</taxon>
        <taxon>Agaricomycetes</taxon>
        <taxon>Agaricomycetidae</taxon>
        <taxon>Atheliales</taxon>
        <taxon>Atheliaceae</taxon>
        <taxon>Athelia</taxon>
    </lineage>
</organism>
<proteinExistence type="predicted"/>
<dbReference type="STRING" id="436010.A0A166CBQ7"/>
<feature type="domain" description="RRM" evidence="4">
    <location>
        <begin position="247"/>
        <end position="348"/>
    </location>
</feature>
<dbReference type="Pfam" id="PF00076">
    <property type="entry name" value="RRM_1"/>
    <property type="match status" value="2"/>
</dbReference>
<feature type="region of interest" description="Disordered" evidence="3">
    <location>
        <begin position="200"/>
        <end position="232"/>
    </location>
</feature>
<dbReference type="InterPro" id="IPR035979">
    <property type="entry name" value="RBD_domain_sf"/>
</dbReference>
<feature type="compositionally biased region" description="Basic and acidic residues" evidence="3">
    <location>
        <begin position="374"/>
        <end position="391"/>
    </location>
</feature>
<feature type="compositionally biased region" description="Acidic residues" evidence="3">
    <location>
        <begin position="37"/>
        <end position="60"/>
    </location>
</feature>
<feature type="compositionally biased region" description="Basic and acidic residues" evidence="3">
    <location>
        <begin position="431"/>
        <end position="440"/>
    </location>
</feature>
<dbReference type="Gene3D" id="3.30.70.330">
    <property type="match status" value="2"/>
</dbReference>
<gene>
    <name evidence="5" type="ORF">FIBSPDRAFT_897405</name>
</gene>
<dbReference type="OrthoDB" id="439808at2759"/>
<dbReference type="GO" id="GO:0003723">
    <property type="term" value="F:RNA binding"/>
    <property type="evidence" value="ECO:0007669"/>
    <property type="project" value="UniProtKB-UniRule"/>
</dbReference>
<feature type="domain" description="RRM" evidence="4">
    <location>
        <begin position="118"/>
        <end position="210"/>
    </location>
</feature>
<evidence type="ECO:0000256" key="2">
    <source>
        <dbReference type="PROSITE-ProRule" id="PRU00176"/>
    </source>
</evidence>
<keyword evidence="6" id="KW-1185">Reference proteome</keyword>
<accession>A0A166CBQ7</accession>
<keyword evidence="1 2" id="KW-0694">RNA-binding</keyword>
<dbReference type="PANTHER" id="PTHR23236">
    <property type="entry name" value="EUKARYOTIC TRANSLATION INITIATION FACTOR 4B/4H"/>
    <property type="match status" value="1"/>
</dbReference>